<dbReference type="EC" id="6.2.1.3" evidence="4"/>
<dbReference type="SUPFAM" id="SSF56801">
    <property type="entry name" value="Acetyl-CoA synthetase-like"/>
    <property type="match status" value="1"/>
</dbReference>
<dbReference type="EMBL" id="CP056071">
    <property type="protein sequence ID" value="UKK02324.1"/>
    <property type="molecule type" value="Genomic_DNA"/>
</dbReference>
<evidence type="ECO:0000256" key="2">
    <source>
        <dbReference type="ARBA" id="ARBA00022840"/>
    </source>
</evidence>
<sequence>MKESGFFAYDTILEAERTGRRPLGNFKYSKLKEKSSRSDESDVYAPIDDDELSPVKKVKIPDHVTSSFGLLAESAKYFGNKPHLGVREKIPLLDGGFKFGEYVFTSYSDSLRVAKIIGTALTKENLVPEFTVDNCKIVKKARFLGIWSMNCPYWLLTDYACAGYGIVTVPIYETLGDDALFKIMSTTKMQTVCIDSNKLNNLEHLYKEMKHLKTVIVFNTLTEEDKQRLVNMNVNYYFMDDLIEKYKNDVVEPPPRKRTDICTIIYTSGTSGTPKGSVYDNFGMIALVERLLNVQNRCKLRIGSSILSFLPLSHVYERFIEHLICSLSGTIGYYSGNIKNILEDLDKLKPNFLVGVPRVFTRILARVRSQIDSKPGLIRKIVYFFVERKKRIFRKRPESSDHPIYDILLKKIKKKFGGNFETMVLGSASMTDGDIYDMQAFMSSPLAEGWGTTELGVAVLQDFRDTLKGTIGGPLYSVEFKIRSIEELGYDARGNPPRGELMIRAPGIMLGYFAEEALTNEVLDEDGWYRTGDVVELLPNMGLKILDRARNFFKISQGEYIAPDKLENAYVNAKLVEQVYVHGESTEAHLVGIVVVSKEEVEKWAQQNGLGDKTVSELLKNQKLYNNIKDDFEKIAKSQHFNSLERLRVFTLVDSPFTVENEMLTPTFKSVRNKIKSHYYPVLKNLYLNARVVD</sequence>
<evidence type="ECO:0000313" key="5">
    <source>
        <dbReference type="Proteomes" id="UP000244811"/>
    </source>
</evidence>
<dbReference type="InterPro" id="IPR020845">
    <property type="entry name" value="AMP-binding_CS"/>
</dbReference>
<feature type="domain" description="AMP-dependent synthetase/ligase" evidence="3">
    <location>
        <begin position="138"/>
        <end position="513"/>
    </location>
</feature>
<dbReference type="PANTHER" id="PTHR43272">
    <property type="entry name" value="LONG-CHAIN-FATTY-ACID--COA LIGASE"/>
    <property type="match status" value="1"/>
</dbReference>
<dbReference type="GO" id="GO:0004467">
    <property type="term" value="F:long-chain fatty acid-CoA ligase activity"/>
    <property type="evidence" value="ECO:0007669"/>
    <property type="project" value="UniProtKB-EC"/>
</dbReference>
<dbReference type="Gene3D" id="3.40.50.12780">
    <property type="entry name" value="N-terminal domain of ligase-like"/>
    <property type="match status" value="1"/>
</dbReference>
<dbReference type="InterPro" id="IPR042099">
    <property type="entry name" value="ANL_N_sf"/>
</dbReference>
<gene>
    <name evidence="4" type="ORF">MACK_001681</name>
</gene>
<evidence type="ECO:0000259" key="3">
    <source>
        <dbReference type="Pfam" id="PF00501"/>
    </source>
</evidence>
<organism evidence="4 5">
    <name type="scientific">Theileria orientalis</name>
    <dbReference type="NCBI Taxonomy" id="68886"/>
    <lineage>
        <taxon>Eukaryota</taxon>
        <taxon>Sar</taxon>
        <taxon>Alveolata</taxon>
        <taxon>Apicomplexa</taxon>
        <taxon>Aconoidasida</taxon>
        <taxon>Piroplasmida</taxon>
        <taxon>Theileriidae</taxon>
        <taxon>Theileria</taxon>
    </lineage>
</organism>
<dbReference type="PANTHER" id="PTHR43272:SF33">
    <property type="entry name" value="AMP-BINDING DOMAIN-CONTAINING PROTEIN-RELATED"/>
    <property type="match status" value="1"/>
</dbReference>
<protein>
    <submittedName>
        <fullName evidence="4">Long-chain acyl-CoA synthetase</fullName>
        <ecNumber evidence="4">6.2.1.3</ecNumber>
    </submittedName>
</protein>
<evidence type="ECO:0000313" key="4">
    <source>
        <dbReference type="EMBL" id="UKK02324.1"/>
    </source>
</evidence>
<dbReference type="PROSITE" id="PS00455">
    <property type="entry name" value="AMP_BINDING"/>
    <property type="match status" value="1"/>
</dbReference>
<dbReference type="Proteomes" id="UP000244811">
    <property type="component" value="Chromosome 2"/>
</dbReference>
<evidence type="ECO:0000256" key="1">
    <source>
        <dbReference type="ARBA" id="ARBA00022741"/>
    </source>
</evidence>
<dbReference type="GO" id="GO:0016020">
    <property type="term" value="C:membrane"/>
    <property type="evidence" value="ECO:0007669"/>
    <property type="project" value="TreeGrafter"/>
</dbReference>
<dbReference type="InterPro" id="IPR000873">
    <property type="entry name" value="AMP-dep_synth/lig_dom"/>
</dbReference>
<keyword evidence="1" id="KW-0547">Nucleotide-binding</keyword>
<dbReference type="AlphaFoldDB" id="A0A976QVT0"/>
<keyword evidence="4" id="KW-0436">Ligase</keyword>
<dbReference type="Pfam" id="PF00501">
    <property type="entry name" value="AMP-binding"/>
    <property type="match status" value="1"/>
</dbReference>
<proteinExistence type="predicted"/>
<dbReference type="GO" id="GO:0005524">
    <property type="term" value="F:ATP binding"/>
    <property type="evidence" value="ECO:0007669"/>
    <property type="project" value="UniProtKB-KW"/>
</dbReference>
<reference evidence="4" key="1">
    <citation type="submission" date="2022-07" db="EMBL/GenBank/DDBJ databases">
        <title>Evaluation of T. orientalis genome assembly methods using nanopore sequencing and analysis of variation between genomes.</title>
        <authorList>
            <person name="Yam J."/>
            <person name="Micallef M.L."/>
            <person name="Liu M."/>
            <person name="Djordjevic S.P."/>
            <person name="Bogema D.R."/>
            <person name="Jenkins C."/>
        </authorList>
    </citation>
    <scope>NUCLEOTIDE SEQUENCE</scope>
    <source>
        <strain evidence="4">Goon Nure</strain>
    </source>
</reference>
<dbReference type="GO" id="GO:0005783">
    <property type="term" value="C:endoplasmic reticulum"/>
    <property type="evidence" value="ECO:0007669"/>
    <property type="project" value="TreeGrafter"/>
</dbReference>
<keyword evidence="2" id="KW-0067">ATP-binding</keyword>
<accession>A0A976QVT0</accession>
<name>A0A976QVT0_THEOR</name>